<dbReference type="InterPro" id="IPR009727">
    <property type="entry name" value="NifT"/>
</dbReference>
<reference evidence="2" key="1">
    <citation type="journal article" date="2019" name="Int. J. Syst. Evol. Microbiol.">
        <title>The Global Catalogue of Microorganisms (GCM) 10K type strain sequencing project: providing services to taxonomists for standard genome sequencing and annotation.</title>
        <authorList>
            <consortium name="The Broad Institute Genomics Platform"/>
            <consortium name="The Broad Institute Genome Sequencing Center for Infectious Disease"/>
            <person name="Wu L."/>
            <person name="Ma J."/>
        </authorList>
    </citation>
    <scope>NUCLEOTIDE SEQUENCE [LARGE SCALE GENOMIC DNA]</scope>
    <source>
        <strain evidence="2">NBRC 103166</strain>
    </source>
</reference>
<dbReference type="InterPro" id="IPR024044">
    <property type="entry name" value="NifT/FixU_barrel-like_dom_sf"/>
</dbReference>
<protein>
    <recommendedName>
        <fullName evidence="3">Nitrogen fixation protein NifT</fullName>
    </recommendedName>
</protein>
<accession>A0ABQ6E506</accession>
<organism evidence="1 2">
    <name type="scientific">Psychromonas marina</name>
    <dbReference type="NCBI Taxonomy" id="88364"/>
    <lineage>
        <taxon>Bacteria</taxon>
        <taxon>Pseudomonadati</taxon>
        <taxon>Pseudomonadota</taxon>
        <taxon>Gammaproteobacteria</taxon>
        <taxon>Alteromonadales</taxon>
        <taxon>Psychromonadaceae</taxon>
        <taxon>Psychromonas</taxon>
    </lineage>
</organism>
<comment type="caution">
    <text evidence="1">The sequence shown here is derived from an EMBL/GenBank/DDBJ whole genome shotgun (WGS) entry which is preliminary data.</text>
</comment>
<dbReference type="Gene3D" id="2.40.50.240">
    <property type="entry name" value="NifT/FixU-like"/>
    <property type="match status" value="1"/>
</dbReference>
<evidence type="ECO:0000313" key="2">
    <source>
        <dbReference type="Proteomes" id="UP001157353"/>
    </source>
</evidence>
<sequence length="69" mass="7877">MPNIMLRKQDGIMTGYIAKKDLEAEVISLEFEEQDNWGGKLTLSNGSSFYFDPLTARPTLPITIRMRRA</sequence>
<evidence type="ECO:0008006" key="3">
    <source>
        <dbReference type="Google" id="ProtNLM"/>
    </source>
</evidence>
<dbReference type="Proteomes" id="UP001157353">
    <property type="component" value="Unassembled WGS sequence"/>
</dbReference>
<dbReference type="EMBL" id="BSPQ01000026">
    <property type="protein sequence ID" value="GLS92509.1"/>
    <property type="molecule type" value="Genomic_DNA"/>
</dbReference>
<dbReference type="RefSeq" id="WP_284205613.1">
    <property type="nucleotide sequence ID" value="NZ_BSPQ01000026.1"/>
</dbReference>
<evidence type="ECO:0000313" key="1">
    <source>
        <dbReference type="EMBL" id="GLS92509.1"/>
    </source>
</evidence>
<dbReference type="SUPFAM" id="SSF159203">
    <property type="entry name" value="NifT/FixU-like"/>
    <property type="match status" value="1"/>
</dbReference>
<dbReference type="Pfam" id="PF06988">
    <property type="entry name" value="NifT"/>
    <property type="match status" value="1"/>
</dbReference>
<keyword evidence="2" id="KW-1185">Reference proteome</keyword>
<dbReference type="NCBIfam" id="TIGR02934">
    <property type="entry name" value="nifT_nitrog"/>
    <property type="match status" value="1"/>
</dbReference>
<name>A0ABQ6E506_9GAMM</name>
<gene>
    <name evidence="1" type="ORF">GCM10007916_35810</name>
</gene>
<proteinExistence type="predicted"/>